<feature type="transmembrane region" description="Helical" evidence="6">
    <location>
        <begin position="130"/>
        <end position="152"/>
    </location>
</feature>
<organism evidence="8 9">
    <name type="scientific">Podospora appendiculata</name>
    <dbReference type="NCBI Taxonomy" id="314037"/>
    <lineage>
        <taxon>Eukaryota</taxon>
        <taxon>Fungi</taxon>
        <taxon>Dikarya</taxon>
        <taxon>Ascomycota</taxon>
        <taxon>Pezizomycotina</taxon>
        <taxon>Sordariomycetes</taxon>
        <taxon>Sordariomycetidae</taxon>
        <taxon>Sordariales</taxon>
        <taxon>Podosporaceae</taxon>
        <taxon>Podospora</taxon>
    </lineage>
</organism>
<evidence type="ECO:0000313" key="8">
    <source>
        <dbReference type="EMBL" id="KAK3693293.1"/>
    </source>
</evidence>
<feature type="transmembrane region" description="Helical" evidence="6">
    <location>
        <begin position="91"/>
        <end position="109"/>
    </location>
</feature>
<dbReference type="EMBL" id="JAULSO010000001">
    <property type="protein sequence ID" value="KAK3693293.1"/>
    <property type="molecule type" value="Genomic_DNA"/>
</dbReference>
<keyword evidence="2 6" id="KW-0812">Transmembrane</keyword>
<dbReference type="Proteomes" id="UP001270362">
    <property type="component" value="Unassembled WGS sequence"/>
</dbReference>
<feature type="transmembrane region" description="Helical" evidence="6">
    <location>
        <begin position="20"/>
        <end position="40"/>
    </location>
</feature>
<dbReference type="InterPro" id="IPR049326">
    <property type="entry name" value="Rhodopsin_dom_fungi"/>
</dbReference>
<protein>
    <recommendedName>
        <fullName evidence="7">Rhodopsin domain-containing protein</fullName>
    </recommendedName>
</protein>
<name>A0AAE1CGH3_9PEZI</name>
<evidence type="ECO:0000259" key="7">
    <source>
        <dbReference type="Pfam" id="PF20684"/>
    </source>
</evidence>
<evidence type="ECO:0000256" key="2">
    <source>
        <dbReference type="ARBA" id="ARBA00022692"/>
    </source>
</evidence>
<dbReference type="InterPro" id="IPR052337">
    <property type="entry name" value="SAT4-like"/>
</dbReference>
<evidence type="ECO:0000256" key="5">
    <source>
        <dbReference type="ARBA" id="ARBA00038359"/>
    </source>
</evidence>
<evidence type="ECO:0000256" key="3">
    <source>
        <dbReference type="ARBA" id="ARBA00022989"/>
    </source>
</evidence>
<gene>
    <name evidence="8" type="ORF">B0T22DRAFT_37389</name>
</gene>
<feature type="transmembrane region" description="Helical" evidence="6">
    <location>
        <begin position="207"/>
        <end position="228"/>
    </location>
</feature>
<evidence type="ECO:0000256" key="6">
    <source>
        <dbReference type="SAM" id="Phobius"/>
    </source>
</evidence>
<keyword evidence="4 6" id="KW-0472">Membrane</keyword>
<keyword evidence="3 6" id="KW-1133">Transmembrane helix</keyword>
<reference evidence="8" key="2">
    <citation type="submission" date="2023-06" db="EMBL/GenBank/DDBJ databases">
        <authorList>
            <consortium name="Lawrence Berkeley National Laboratory"/>
            <person name="Haridas S."/>
            <person name="Hensen N."/>
            <person name="Bonometti L."/>
            <person name="Westerberg I."/>
            <person name="Brannstrom I.O."/>
            <person name="Guillou S."/>
            <person name="Cros-Aarteil S."/>
            <person name="Calhoun S."/>
            <person name="Kuo A."/>
            <person name="Mondo S."/>
            <person name="Pangilinan J."/>
            <person name="Riley R."/>
            <person name="Labutti K."/>
            <person name="Andreopoulos B."/>
            <person name="Lipzen A."/>
            <person name="Chen C."/>
            <person name="Yanf M."/>
            <person name="Daum C."/>
            <person name="Ng V."/>
            <person name="Clum A."/>
            <person name="Steindorff A."/>
            <person name="Ohm R."/>
            <person name="Martin F."/>
            <person name="Silar P."/>
            <person name="Natvig D."/>
            <person name="Lalanne C."/>
            <person name="Gautier V."/>
            <person name="Ament-Velasquez S.L."/>
            <person name="Kruys A."/>
            <person name="Hutchinson M.I."/>
            <person name="Powell A.J."/>
            <person name="Barry K."/>
            <person name="Miller A.N."/>
            <person name="Grigoriev I.V."/>
            <person name="Debuchy R."/>
            <person name="Gladieux P."/>
            <person name="Thoren M.H."/>
            <person name="Johannesson H."/>
        </authorList>
    </citation>
    <scope>NUCLEOTIDE SEQUENCE</scope>
    <source>
        <strain evidence="8">CBS 314.62</strain>
    </source>
</reference>
<comment type="similarity">
    <text evidence="5">Belongs to the SAT4 family.</text>
</comment>
<dbReference type="PANTHER" id="PTHR33048:SF47">
    <property type="entry name" value="INTEGRAL MEMBRANE PROTEIN-RELATED"/>
    <property type="match status" value="1"/>
</dbReference>
<proteinExistence type="inferred from homology"/>
<keyword evidence="9" id="KW-1185">Reference proteome</keyword>
<evidence type="ECO:0000313" key="9">
    <source>
        <dbReference type="Proteomes" id="UP001270362"/>
    </source>
</evidence>
<reference evidence="8" key="1">
    <citation type="journal article" date="2023" name="Mol. Phylogenet. Evol.">
        <title>Genome-scale phylogeny and comparative genomics of the fungal order Sordariales.</title>
        <authorList>
            <person name="Hensen N."/>
            <person name="Bonometti L."/>
            <person name="Westerberg I."/>
            <person name="Brannstrom I.O."/>
            <person name="Guillou S."/>
            <person name="Cros-Aarteil S."/>
            <person name="Calhoun S."/>
            <person name="Haridas S."/>
            <person name="Kuo A."/>
            <person name="Mondo S."/>
            <person name="Pangilinan J."/>
            <person name="Riley R."/>
            <person name="LaButti K."/>
            <person name="Andreopoulos B."/>
            <person name="Lipzen A."/>
            <person name="Chen C."/>
            <person name="Yan M."/>
            <person name="Daum C."/>
            <person name="Ng V."/>
            <person name="Clum A."/>
            <person name="Steindorff A."/>
            <person name="Ohm R.A."/>
            <person name="Martin F."/>
            <person name="Silar P."/>
            <person name="Natvig D.O."/>
            <person name="Lalanne C."/>
            <person name="Gautier V."/>
            <person name="Ament-Velasquez S.L."/>
            <person name="Kruys A."/>
            <person name="Hutchinson M.I."/>
            <person name="Powell A.J."/>
            <person name="Barry K."/>
            <person name="Miller A.N."/>
            <person name="Grigoriev I.V."/>
            <person name="Debuchy R."/>
            <person name="Gladieux P."/>
            <person name="Hiltunen Thoren M."/>
            <person name="Johannesson H."/>
        </authorList>
    </citation>
    <scope>NUCLEOTIDE SEQUENCE</scope>
    <source>
        <strain evidence="8">CBS 314.62</strain>
    </source>
</reference>
<comment type="caution">
    <text evidence="8">The sequence shown here is derived from an EMBL/GenBank/DDBJ whole genome shotgun (WGS) entry which is preliminary data.</text>
</comment>
<evidence type="ECO:0000256" key="4">
    <source>
        <dbReference type="ARBA" id="ARBA00023136"/>
    </source>
</evidence>
<comment type="subcellular location">
    <subcellularLocation>
        <location evidence="1">Membrane</location>
        <topology evidence="1">Multi-pass membrane protein</topology>
    </subcellularLocation>
</comment>
<feature type="transmembrane region" description="Helical" evidence="6">
    <location>
        <begin position="52"/>
        <end position="71"/>
    </location>
</feature>
<sequence length="430" mass="47061">MPVPGENPRLDAETRVPTVVGVSVVFVAVSTVVVLLRLYTRYAIVSAPGPDDLTIAIAQVLSIGVSVATILQGEFLLGRHVWMVSADESIKQLKCLFAAMLIYNLAQILTKTSFLLQYRRIFQDTRTRRACLWLLVILSLWGVTQEFLVAFACNPVALFIPSQGAVCIDSLAVWYLTSIMNIVTDFIIFLVPLPAIYTLQLPRKQKLLVAAVFSLGFFTCAISIVRLFTLHSAINTTDPTWDNVPSAYWSVVELNCAILCASLPPLRPLLRRLHVPGMSHAPGTANSSSSKNLDMDRKRRLSRNMNDHPAGGGANGIYSLADILGPRGGSQDALNQNAAEAGLAGYNLYRSPEYASRHSGGLQNSRLTNDIKGGKEEAGIVVEHHDASPGDEDDKEGNVKRVVTRSSRGIRVTREIGYDKREMDAVGRPF</sequence>
<evidence type="ECO:0000256" key="1">
    <source>
        <dbReference type="ARBA" id="ARBA00004141"/>
    </source>
</evidence>
<dbReference type="GO" id="GO:0016020">
    <property type="term" value="C:membrane"/>
    <property type="evidence" value="ECO:0007669"/>
    <property type="project" value="UniProtKB-SubCell"/>
</dbReference>
<dbReference type="Pfam" id="PF20684">
    <property type="entry name" value="Fung_rhodopsin"/>
    <property type="match status" value="1"/>
</dbReference>
<feature type="transmembrane region" description="Helical" evidence="6">
    <location>
        <begin position="172"/>
        <end position="195"/>
    </location>
</feature>
<dbReference type="PANTHER" id="PTHR33048">
    <property type="entry name" value="PTH11-LIKE INTEGRAL MEMBRANE PROTEIN (AFU_ORTHOLOGUE AFUA_5G11245)"/>
    <property type="match status" value="1"/>
</dbReference>
<dbReference type="AlphaFoldDB" id="A0AAE1CGH3"/>
<accession>A0AAE1CGH3</accession>
<feature type="domain" description="Rhodopsin" evidence="7">
    <location>
        <begin position="36"/>
        <end position="272"/>
    </location>
</feature>